<evidence type="ECO:0000313" key="3">
    <source>
        <dbReference type="Proteomes" id="UP000229434"/>
    </source>
</evidence>
<gene>
    <name evidence="1" type="ORF">BHC49_11550</name>
    <name evidence="2" type="ORF">BHC57_03020</name>
</gene>
<dbReference type="AlphaFoldDB" id="A0A2N9XU60"/>
<dbReference type="EMBL" id="MEIU01000040">
    <property type="protein sequence ID" value="PIT60803.1"/>
    <property type="molecule type" value="Genomic_DNA"/>
</dbReference>
<reference evidence="3 4" key="1">
    <citation type="journal article" date="2017" name="MBio">
        <title>Type VI secretion-mediated competition in the bee gut microbiome.</title>
        <authorList>
            <person name="Steele M.I."/>
            <person name="Kwong W.K."/>
            <person name="Powell J.E."/>
            <person name="Whiteley M."/>
            <person name="Moran N.A."/>
        </authorList>
    </citation>
    <scope>NUCLEOTIDE SEQUENCE [LARGE SCALE GENOMIC DNA]</scope>
    <source>
        <strain evidence="2 4">HK3</strain>
        <strain evidence="1 3">Nev3CBA3</strain>
    </source>
</reference>
<proteinExistence type="predicted"/>
<dbReference type="Proteomes" id="UP000229434">
    <property type="component" value="Unassembled WGS sequence"/>
</dbReference>
<organism evidence="1 3">
    <name type="scientific">Snodgrassella alvi</name>
    <dbReference type="NCBI Taxonomy" id="1196083"/>
    <lineage>
        <taxon>Bacteria</taxon>
        <taxon>Pseudomonadati</taxon>
        <taxon>Pseudomonadota</taxon>
        <taxon>Betaproteobacteria</taxon>
        <taxon>Neisseriales</taxon>
        <taxon>Neisseriaceae</taxon>
        <taxon>Snodgrassella</taxon>
    </lineage>
</organism>
<protein>
    <submittedName>
        <fullName evidence="1">Uncharacterized protein</fullName>
    </submittedName>
</protein>
<accession>A0A2N9XU60</accession>
<evidence type="ECO:0000313" key="2">
    <source>
        <dbReference type="EMBL" id="PIT60803.1"/>
    </source>
</evidence>
<evidence type="ECO:0000313" key="4">
    <source>
        <dbReference type="Proteomes" id="UP000230463"/>
    </source>
</evidence>
<comment type="caution">
    <text evidence="1">The sequence shown here is derived from an EMBL/GenBank/DDBJ whole genome shotgun (WGS) entry which is preliminary data.</text>
</comment>
<dbReference type="Proteomes" id="UP000230463">
    <property type="component" value="Unassembled WGS sequence"/>
</dbReference>
<sequence>MGLVDNILMLRKQWMKNFRTIVNQFKASDFLNLREHDINQKLGVDYPDEFCSFDFGYQIITWVDNNSKLECSFRDCVCTDVVIWLKQADQLTKIDSATVEKEKNNY</sequence>
<dbReference type="RefSeq" id="WP_100090818.1">
    <property type="nucleotide sequence ID" value="NZ_MDUZ01000050.1"/>
</dbReference>
<dbReference type="EMBL" id="MEIS01000126">
    <property type="protein sequence ID" value="PIT52902.1"/>
    <property type="molecule type" value="Genomic_DNA"/>
</dbReference>
<name>A0A2N9XU60_9NEIS</name>
<evidence type="ECO:0000313" key="1">
    <source>
        <dbReference type="EMBL" id="PIT52902.1"/>
    </source>
</evidence>